<keyword evidence="2" id="KW-0732">Signal</keyword>
<feature type="region of interest" description="Disordered" evidence="3">
    <location>
        <begin position="1"/>
        <end position="25"/>
    </location>
</feature>
<dbReference type="Pfam" id="PF04333">
    <property type="entry name" value="MlaA"/>
    <property type="match status" value="1"/>
</dbReference>
<gene>
    <name evidence="4" type="ORF">ABC974_24555</name>
</gene>
<accession>A0ABU9YAH8</accession>
<sequence>MAITMPAPVVQTQASTPKPISAPVREEPQVVAPSPPAVEQPDTGVAAPAITLAPLTDPAATPVVAAESVPAAHAGHAPGDPLEGFNRVMFAIHQRVDRAVFRPVALGYRHTVPRPVRSGLRNFFHNLGEPLVFLNDLLQLKPGRAARTMTRFLINSTIGIGGLVDVAKQPNFGLPHHANGFGDTLGYYGVGPGPYIFLPLVGPTTLRDFIGGQGEGFVIPAAVGNPFDRWEYQMPKAVITGLDIRAESDDDFKALLESAVDPYATLRSVYLQDRAGEIEGLHSGRRRASSAANPLDDPLSDPAGAKTSPLDDPLTDPATAPAPTGDKGTTPTETSTPVPAHP</sequence>
<evidence type="ECO:0000313" key="5">
    <source>
        <dbReference type="Proteomes" id="UP001419910"/>
    </source>
</evidence>
<evidence type="ECO:0000256" key="2">
    <source>
        <dbReference type="ARBA" id="ARBA00022729"/>
    </source>
</evidence>
<dbReference type="RefSeq" id="WP_343891006.1">
    <property type="nucleotide sequence ID" value="NZ_BAAAEH010000037.1"/>
</dbReference>
<evidence type="ECO:0000256" key="3">
    <source>
        <dbReference type="SAM" id="MobiDB-lite"/>
    </source>
</evidence>
<evidence type="ECO:0000313" key="4">
    <source>
        <dbReference type="EMBL" id="MEN2792823.1"/>
    </source>
</evidence>
<dbReference type="PANTHER" id="PTHR30035">
    <property type="entry name" value="LIPOPROTEIN VACJ-RELATED"/>
    <property type="match status" value="1"/>
</dbReference>
<reference evidence="4 5" key="1">
    <citation type="submission" date="2024-05" db="EMBL/GenBank/DDBJ databases">
        <authorList>
            <person name="Liu Q."/>
            <person name="Xin Y.-H."/>
        </authorList>
    </citation>
    <scope>NUCLEOTIDE SEQUENCE [LARGE SCALE GENOMIC DNA]</scope>
    <source>
        <strain evidence="4 5">CGMCC 1.10181</strain>
    </source>
</reference>
<proteinExistence type="inferred from homology"/>
<feature type="region of interest" description="Disordered" evidence="3">
    <location>
        <begin position="282"/>
        <end position="342"/>
    </location>
</feature>
<dbReference type="Proteomes" id="UP001419910">
    <property type="component" value="Unassembled WGS sequence"/>
</dbReference>
<dbReference type="InterPro" id="IPR007428">
    <property type="entry name" value="MlaA"/>
</dbReference>
<comment type="similarity">
    <text evidence="1">Belongs to the MlaA family.</text>
</comment>
<dbReference type="PRINTS" id="PR01805">
    <property type="entry name" value="VACJLIPOPROT"/>
</dbReference>
<name>A0ABU9YAH8_9SPHN</name>
<keyword evidence="5" id="KW-1185">Reference proteome</keyword>
<evidence type="ECO:0000256" key="1">
    <source>
        <dbReference type="ARBA" id="ARBA00010634"/>
    </source>
</evidence>
<feature type="compositionally biased region" description="Polar residues" evidence="3">
    <location>
        <begin position="333"/>
        <end position="342"/>
    </location>
</feature>
<keyword evidence="4" id="KW-0449">Lipoprotein</keyword>
<feature type="compositionally biased region" description="Low complexity" evidence="3">
    <location>
        <begin position="310"/>
        <end position="332"/>
    </location>
</feature>
<dbReference type="PANTHER" id="PTHR30035:SF3">
    <property type="entry name" value="INTERMEMBRANE PHOSPHOLIPID TRANSPORT SYSTEM LIPOPROTEIN MLAA"/>
    <property type="match status" value="1"/>
</dbReference>
<organism evidence="4 5">
    <name type="scientific">Sphingomonas oligophenolica</name>
    <dbReference type="NCBI Taxonomy" id="301154"/>
    <lineage>
        <taxon>Bacteria</taxon>
        <taxon>Pseudomonadati</taxon>
        <taxon>Pseudomonadota</taxon>
        <taxon>Alphaproteobacteria</taxon>
        <taxon>Sphingomonadales</taxon>
        <taxon>Sphingomonadaceae</taxon>
        <taxon>Sphingomonas</taxon>
    </lineage>
</organism>
<dbReference type="EMBL" id="JBDIME010000034">
    <property type="protein sequence ID" value="MEN2792823.1"/>
    <property type="molecule type" value="Genomic_DNA"/>
</dbReference>
<comment type="caution">
    <text evidence="4">The sequence shown here is derived from an EMBL/GenBank/DDBJ whole genome shotgun (WGS) entry which is preliminary data.</text>
</comment>
<protein>
    <submittedName>
        <fullName evidence="4">MlaA family lipoprotein</fullName>
    </submittedName>
</protein>